<reference evidence="4" key="2">
    <citation type="submission" date="2020-04" db="EMBL/GenBank/DDBJ databases">
        <authorList>
            <consortium name="NCBI Genome Project"/>
        </authorList>
    </citation>
    <scope>NUCLEOTIDE SEQUENCE</scope>
    <source>
        <strain evidence="4">CBS 304.34</strain>
    </source>
</reference>
<organism evidence="2">
    <name type="scientific">Mytilinidion resinicola</name>
    <dbReference type="NCBI Taxonomy" id="574789"/>
    <lineage>
        <taxon>Eukaryota</taxon>
        <taxon>Fungi</taxon>
        <taxon>Dikarya</taxon>
        <taxon>Ascomycota</taxon>
        <taxon>Pezizomycotina</taxon>
        <taxon>Dothideomycetes</taxon>
        <taxon>Pleosporomycetidae</taxon>
        <taxon>Mytilinidiales</taxon>
        <taxon>Mytilinidiaceae</taxon>
        <taxon>Mytilinidion</taxon>
    </lineage>
</organism>
<evidence type="ECO:0000313" key="2">
    <source>
        <dbReference type="EMBL" id="KAF2812876.1"/>
    </source>
</evidence>
<reference evidence="2 4" key="1">
    <citation type="journal article" date="2020" name="Stud. Mycol.">
        <title>101 Dothideomycetes genomes: a test case for predicting lifestyles and emergence of pathogens.</title>
        <authorList>
            <person name="Haridas S."/>
            <person name="Albert R."/>
            <person name="Binder M."/>
            <person name="Bloem J."/>
            <person name="Labutti K."/>
            <person name="Salamov A."/>
            <person name="Andreopoulos B."/>
            <person name="Baker S."/>
            <person name="Barry K."/>
            <person name="Bills G."/>
            <person name="Bluhm B."/>
            <person name="Cannon C."/>
            <person name="Castanera R."/>
            <person name="Culley D."/>
            <person name="Daum C."/>
            <person name="Ezra D."/>
            <person name="Gonzalez J."/>
            <person name="Henrissat B."/>
            <person name="Kuo A."/>
            <person name="Liang C."/>
            <person name="Lipzen A."/>
            <person name="Lutzoni F."/>
            <person name="Magnuson J."/>
            <person name="Mondo S."/>
            <person name="Nolan M."/>
            <person name="Ohm R."/>
            <person name="Pangilinan J."/>
            <person name="Park H.-J."/>
            <person name="Ramirez L."/>
            <person name="Alfaro M."/>
            <person name="Sun H."/>
            <person name="Tritt A."/>
            <person name="Yoshinaga Y."/>
            <person name="Zwiers L.-H."/>
            <person name="Turgeon B."/>
            <person name="Goodwin S."/>
            <person name="Spatafora J."/>
            <person name="Crous P."/>
            <person name="Grigoriev I."/>
        </authorList>
    </citation>
    <scope>NUCLEOTIDE SEQUENCE</scope>
    <source>
        <strain evidence="2 4">CBS 304.34</strain>
    </source>
</reference>
<dbReference type="AlphaFoldDB" id="A0A6A6YV95"/>
<dbReference type="GeneID" id="54460233"/>
<gene>
    <name evidence="2 4" type="ORF">BDZ99DRAFT_460222</name>
</gene>
<protein>
    <recommendedName>
        <fullName evidence="1">T6SS Phospholipase effector Tle1-like catalytic domain-containing protein</fullName>
    </recommendedName>
</protein>
<keyword evidence="3" id="KW-1185">Reference proteome</keyword>
<evidence type="ECO:0000313" key="3">
    <source>
        <dbReference type="Proteomes" id="UP000504636"/>
    </source>
</evidence>
<dbReference type="Proteomes" id="UP000504636">
    <property type="component" value="Unplaced"/>
</dbReference>
<dbReference type="PANTHER" id="PTHR33840">
    <property type="match status" value="1"/>
</dbReference>
<accession>A0A6A6YV95</accession>
<feature type="domain" description="T6SS Phospholipase effector Tle1-like catalytic" evidence="1">
    <location>
        <begin position="8"/>
        <end position="318"/>
    </location>
</feature>
<dbReference type="PANTHER" id="PTHR33840:SF16">
    <property type="entry name" value="DUF2235 DOMAIN-CONTAINING PROTEIN"/>
    <property type="match status" value="1"/>
</dbReference>
<dbReference type="OrthoDB" id="3057168at2759"/>
<dbReference type="EMBL" id="MU003696">
    <property type="protein sequence ID" value="KAF2812876.1"/>
    <property type="molecule type" value="Genomic_DNA"/>
</dbReference>
<sequence>MATPIPTKRIVIACDGTWQSSVSEDENIPSNVTKLCRHVARTGTTSSGAAIPQIVYYDSGVGTGSLADLEKKRQGATGDGLATNVIEAYNFIVLNYSPGDEIFCFGFSRGAYTARAVAGLVTDIGVMEPRYMQIFPFIYKAYKANKEGKPFRETQAWKEVVGGKLSKKGIEFSAKPGRRTAEEITQMWEIRPHGEVAIQGSRKVKVVGVWDTVGSLGVPDGRWMDNADMRTSYGFHNVKLNENIEHAFHALALDERRKAFKPTVWYLPKKPTGKQPELLQVWFPGVHINIGGGSDDGIKDHAGDLEGMSNITFAWMLQCISPHLEIDRTAYNQTMIEYKQWLDDIDYKHTLPPPPPEGIKETFWSYVPYVPLVNPAPTVWTRTPRGWGVGRMVDSLTGLMYNYAGGVKRIPGRCQTEVWNPTTKKHEWVEIGEMGVTNEFVHPVAGYRRTKFPEEKNSGLEGFVRGEKAKGKGFEWKKKDGTSLPEYVIQKAGKAPNFERLWMTADGPGVQEMEWLAEVDRVNGL</sequence>
<dbReference type="RefSeq" id="XP_033579840.1">
    <property type="nucleotide sequence ID" value="XM_033719340.1"/>
</dbReference>
<evidence type="ECO:0000259" key="1">
    <source>
        <dbReference type="Pfam" id="PF09994"/>
    </source>
</evidence>
<proteinExistence type="predicted"/>
<evidence type="ECO:0000313" key="4">
    <source>
        <dbReference type="RefSeq" id="XP_033579840.1"/>
    </source>
</evidence>
<dbReference type="InterPro" id="IPR018712">
    <property type="entry name" value="Tle1-like_cat"/>
</dbReference>
<dbReference type="Pfam" id="PF09994">
    <property type="entry name" value="T6SS_Tle1-like_cat"/>
    <property type="match status" value="1"/>
</dbReference>
<reference evidence="4" key="3">
    <citation type="submission" date="2025-04" db="UniProtKB">
        <authorList>
            <consortium name="RefSeq"/>
        </authorList>
    </citation>
    <scope>IDENTIFICATION</scope>
    <source>
        <strain evidence="4">CBS 304.34</strain>
    </source>
</reference>
<name>A0A6A6YV95_9PEZI</name>